<dbReference type="STRING" id="1157962.A0A250WR55"/>
<dbReference type="GO" id="GO:0042073">
    <property type="term" value="P:intraciliary transport"/>
    <property type="evidence" value="ECO:0007669"/>
    <property type="project" value="InterPro"/>
</dbReference>
<name>A0A250WR55_9CHLO</name>
<proteinExistence type="predicted"/>
<evidence type="ECO:0000313" key="3">
    <source>
        <dbReference type="EMBL" id="GAX73325.1"/>
    </source>
</evidence>
<dbReference type="EMBL" id="BEGY01000003">
    <property type="protein sequence ID" value="GAX73325.1"/>
    <property type="molecule type" value="Genomic_DNA"/>
</dbReference>
<keyword evidence="4" id="KW-1185">Reference proteome</keyword>
<dbReference type="PANTHER" id="PTHR33906:SF1">
    <property type="entry name" value="INTRAFLAGELLAR TRANSPORT PROTEIN 25 HOMOLOG"/>
    <property type="match status" value="1"/>
</dbReference>
<comment type="caution">
    <text evidence="3">The sequence shown here is derived from an EMBL/GenBank/DDBJ whole genome shotgun (WGS) entry which is preliminary data.</text>
</comment>
<evidence type="ECO:0000256" key="1">
    <source>
        <dbReference type="SAM" id="MobiDB-lite"/>
    </source>
</evidence>
<dbReference type="Pfam" id="PF00754">
    <property type="entry name" value="F5_F8_type_C"/>
    <property type="match status" value="1"/>
</dbReference>
<evidence type="ECO:0000259" key="2">
    <source>
        <dbReference type="Pfam" id="PF00754"/>
    </source>
</evidence>
<reference evidence="3 4" key="1">
    <citation type="submission" date="2017-08" db="EMBL/GenBank/DDBJ databases">
        <title>Acidophilic green algal genome provides insights into adaptation to an acidic environment.</title>
        <authorList>
            <person name="Hirooka S."/>
            <person name="Hirose Y."/>
            <person name="Kanesaki Y."/>
            <person name="Higuchi S."/>
            <person name="Fujiwara T."/>
            <person name="Onuma R."/>
            <person name="Era A."/>
            <person name="Ohbayashi R."/>
            <person name="Uzuka A."/>
            <person name="Nozaki H."/>
            <person name="Yoshikawa H."/>
            <person name="Miyagishima S.Y."/>
        </authorList>
    </citation>
    <scope>NUCLEOTIDE SEQUENCE [LARGE SCALE GENOMIC DNA]</scope>
    <source>
        <strain evidence="3 4">NIES-2499</strain>
    </source>
</reference>
<dbReference type="OrthoDB" id="271080at2759"/>
<gene>
    <name evidence="3" type="ORF">CEUSTIGMA_g779.t1</name>
</gene>
<dbReference type="PANTHER" id="PTHR33906">
    <property type="entry name" value="INTRAFLAGELLAR TRANSPORT PROTEIN 25 HOMOLOG"/>
    <property type="match status" value="1"/>
</dbReference>
<organism evidence="3 4">
    <name type="scientific">Chlamydomonas eustigma</name>
    <dbReference type="NCBI Taxonomy" id="1157962"/>
    <lineage>
        <taxon>Eukaryota</taxon>
        <taxon>Viridiplantae</taxon>
        <taxon>Chlorophyta</taxon>
        <taxon>core chlorophytes</taxon>
        <taxon>Chlorophyceae</taxon>
        <taxon>CS clade</taxon>
        <taxon>Chlamydomonadales</taxon>
        <taxon>Chlamydomonadaceae</taxon>
        <taxon>Chlamydomonas</taxon>
    </lineage>
</organism>
<dbReference type="InterPro" id="IPR008979">
    <property type="entry name" value="Galactose-bd-like_sf"/>
</dbReference>
<dbReference type="GO" id="GO:0005929">
    <property type="term" value="C:cilium"/>
    <property type="evidence" value="ECO:0007669"/>
    <property type="project" value="TreeGrafter"/>
</dbReference>
<dbReference type="InterPro" id="IPR000421">
    <property type="entry name" value="FA58C"/>
</dbReference>
<accession>A0A250WR55</accession>
<dbReference type="SUPFAM" id="SSF49785">
    <property type="entry name" value="Galactose-binding domain-like"/>
    <property type="match status" value="1"/>
</dbReference>
<protein>
    <recommendedName>
        <fullName evidence="2">F5/8 type C domain-containing protein</fullName>
    </recommendedName>
</protein>
<feature type="compositionally biased region" description="Gly residues" evidence="1">
    <location>
        <begin position="151"/>
        <end position="180"/>
    </location>
</feature>
<evidence type="ECO:0000313" key="4">
    <source>
        <dbReference type="Proteomes" id="UP000232323"/>
    </source>
</evidence>
<sequence>MPKDYAREENGTTVIMATSQDERYPPENMLDGKEGTFWVTTGCFPQEFVLAFAKPIQITQIVVMSINVKGLSIETCEKESPQVFEHLCGPLELANREGRLQNERHQVNPPRGQKARFLKFTIQSGYADFATINRVSVVGSALDGTDDGGDEGTGTSSGGGGYVAGSTRSGGGAGSRGVGGYNADNDPDF</sequence>
<dbReference type="AlphaFoldDB" id="A0A250WR55"/>
<dbReference type="Proteomes" id="UP000232323">
    <property type="component" value="Unassembled WGS sequence"/>
</dbReference>
<feature type="region of interest" description="Disordered" evidence="1">
    <location>
        <begin position="141"/>
        <end position="189"/>
    </location>
</feature>
<feature type="domain" description="F5/8 type C" evidence="2">
    <location>
        <begin position="16"/>
        <end position="132"/>
    </location>
</feature>
<dbReference type="GO" id="GO:0030992">
    <property type="term" value="C:intraciliary transport particle B"/>
    <property type="evidence" value="ECO:0007669"/>
    <property type="project" value="InterPro"/>
</dbReference>
<dbReference type="InterPro" id="IPR033558">
    <property type="entry name" value="IFT25"/>
</dbReference>
<dbReference type="Gene3D" id="2.60.120.260">
    <property type="entry name" value="Galactose-binding domain-like"/>
    <property type="match status" value="1"/>
</dbReference>